<feature type="region of interest" description="Disordered" evidence="1">
    <location>
        <begin position="1"/>
        <end position="235"/>
    </location>
</feature>
<evidence type="ECO:0000313" key="3">
    <source>
        <dbReference type="WBParaSite" id="maker-uti_cns_0047234-snap-gene-0.2-mRNA-1"/>
    </source>
</evidence>
<feature type="compositionally biased region" description="Low complexity" evidence="1">
    <location>
        <begin position="1459"/>
        <end position="1470"/>
    </location>
</feature>
<evidence type="ECO:0000313" key="2">
    <source>
        <dbReference type="Proteomes" id="UP000095280"/>
    </source>
</evidence>
<feature type="compositionally biased region" description="Basic and acidic residues" evidence="1">
    <location>
        <begin position="1521"/>
        <end position="1535"/>
    </location>
</feature>
<dbReference type="WBParaSite" id="maker-uti_cns_0047234-snap-gene-0.2-mRNA-1">
    <property type="protein sequence ID" value="maker-uti_cns_0047234-snap-gene-0.2-mRNA-1"/>
    <property type="gene ID" value="maker-uti_cns_0047234-snap-gene-0.2"/>
</dbReference>
<feature type="compositionally biased region" description="Low complexity" evidence="1">
    <location>
        <begin position="205"/>
        <end position="221"/>
    </location>
</feature>
<protein>
    <submittedName>
        <fullName evidence="3">C2H2-type domain-containing protein</fullName>
    </submittedName>
</protein>
<dbReference type="Proteomes" id="UP000095280">
    <property type="component" value="Unplaced"/>
</dbReference>
<feature type="compositionally biased region" description="Basic and acidic residues" evidence="1">
    <location>
        <begin position="14"/>
        <end position="40"/>
    </location>
</feature>
<sequence>KAASPGENRQSARKTIDTESRKEPEVEFRSPELDQSDASKKLKSRSTSASRLDEGAQSHNATADAGATPASKKAASPGENRRSTGKSVDTESRKEPEFEFHSPELDQSDASKKSKSRSASASRLDEGSQLHNATADAGATPASKKAASPGENRRSTRKYVDTESRKEPEVEFRSPELDQSEASKKLKSRSASASRLDEGAQSHNATADASATPASKKAASPGENRRSTGKSVDTESRKGCLVEQFTLDSLRGKRVFFLYGESQKRQKKLESAVVYYGGSVASFFSNEQRAVSQTSSRNGMHIEEQILTERSIRCFSNELCQKTFLQGGLPNEDQNSARPLSLRFRISFPPNRTHWCLKKRAEIAKPFALCIHALMKALSRTTLPRMQALLQPRRSQAASLGENRQSTANPSTPSPEKSLRSNFVPAKSNALVPQKEGGNREAVRALHHALMKALSRTTLPRMQALLQPRRRPHRLVKIVGLLANPSLRSNFVPAKSNALVPQKEGGNREAVRALHHALMKALSRTTLPRMQALLQPRRRPHRLVKIVGLLANPWTPSPEKSLRSNFVPAKSNALVPQKEGGNREAVRALHHALMKALSRTTLRGCRRYSSLEEGRIAWSLRSNFVPAKSNALVPQKEGGNREAVRALHHALMKALSRTTLPRMQALLQPRRRPHRLVCDRDGDATKARIDVAFDLVDDDSFVDKNLTVVDDILGGRLHSALRDIANTSILPEDAELEEEDGDEDYYLEEVWSDDLVPSQAKLKHEKKRHCCLFCGEMFSKIRRHLIRAHSKEMCVQRALAFNPKSDKYDQEFDRLRFRGDYEHNIKVMTQEKEGGIIVCRERSSSDMKDNEVSYLPCIHCFGFFRKTELSRHVQRCRFVVNVSDLNRRTEAVSAGRCLLLASCFPAKYPSKFIELINKMKVDSCSKVAQSDKLIMELGYYAYEGFTSGKTGKKIVTAKMREMSRLLMSAREIMGDPSACLDDLLKPSSFDLVVEATRNVAKFTAQEDAQICDSFSIPSMALKCGFSLKLAAELSLVRALKCEMPEVAQERRNFITLYETSWSRKISSIALLSLKERKIDKGQTLPLTSDIQLITKHINEYLSHIDTEKLKSSPSYWKEVAEYVAIRLSIFNKRRASEPFKLRVSAWQKARSCKDVDDTTLSALSELEKQMLYRLTIVNVRGKRAQRPVPLLVSNEIAEIIDELIRTRHHASSPYVFCSSGSLGYISPFVARTNVVSSCQGLQFPARLSSTNLRKYIATVSQILEMRENELGWLSNHLGHSLNVHHNFYRLHENTIELAKVGKLLLAIEAGRFDQLKGKTIEEIDVNDIEIDYDIDDKSDAKKDDLNESGDVEASIGSQARELKRGDQKSQAPPENNGARIQAKEFEDESIYHEGSVDFRGAPLSIKQVEKKKNRLAVLDSDEYESEVDKDDSDYQPTKKTRKVQKARANERRIRRTTKPKGATATTTNNKSEPGHGQEDPQKDKSEPGPGQEDPQKDKSEPGPGQEDPQKDKSEPGPGQEDPQKDKSAPSSEEVKKKLIQEHIAWNKDENEAINRAIEKIEDGKVPADTANYSQPKGPHEPYDARPPVYSSFHAEHCAESLTAVLRSNPDRVAEFCDRFRGRRLPQALRQFVWREGLFKAERKRSGQWNVERFFRERFGKTVARGVGELKIKRATQSPINNLLENAVIETYEKTSATKELNNSLFLTEAVRVLNVLYVYDRSYEPFLILWLVPLQVAFRDEASATDLGEQVYELAMLLSLLHQGTYPGWSTVFAIAERSLELVKEADPEFHAHLIDIATKNIDANLKDFMVQVIHEEFERAQSLLRTHSDSPRQQRLSKNVLVNPAIFLRKWIGE</sequence>
<reference evidence="3" key="1">
    <citation type="submission" date="2016-11" db="UniProtKB">
        <authorList>
            <consortium name="WormBaseParasite"/>
        </authorList>
    </citation>
    <scope>IDENTIFICATION</scope>
</reference>
<evidence type="ECO:0000256" key="1">
    <source>
        <dbReference type="SAM" id="MobiDB-lite"/>
    </source>
</evidence>
<feature type="region of interest" description="Disordered" evidence="1">
    <location>
        <begin position="1421"/>
        <end position="1535"/>
    </location>
</feature>
<name>A0A1I8JFG5_9PLAT</name>
<organism evidence="2 3">
    <name type="scientific">Macrostomum lignano</name>
    <dbReference type="NCBI Taxonomy" id="282301"/>
    <lineage>
        <taxon>Eukaryota</taxon>
        <taxon>Metazoa</taxon>
        <taxon>Spiralia</taxon>
        <taxon>Lophotrochozoa</taxon>
        <taxon>Platyhelminthes</taxon>
        <taxon>Rhabditophora</taxon>
        <taxon>Macrostomorpha</taxon>
        <taxon>Macrostomida</taxon>
        <taxon>Macrostomidae</taxon>
        <taxon>Macrostomum</taxon>
    </lineage>
</organism>
<feature type="compositionally biased region" description="Polar residues" evidence="1">
    <location>
        <begin position="393"/>
        <end position="415"/>
    </location>
</feature>
<feature type="compositionally biased region" description="Basic and acidic residues" evidence="1">
    <location>
        <begin position="88"/>
        <end position="112"/>
    </location>
</feature>
<accession>A0A1I8JFG5</accession>
<feature type="region of interest" description="Disordered" evidence="1">
    <location>
        <begin position="1339"/>
        <end position="1381"/>
    </location>
</feature>
<feature type="compositionally biased region" description="Acidic residues" evidence="1">
    <location>
        <begin position="1421"/>
        <end position="1433"/>
    </location>
</feature>
<feature type="region of interest" description="Disordered" evidence="1">
    <location>
        <begin position="392"/>
        <end position="438"/>
    </location>
</feature>
<feature type="compositionally biased region" description="Basic and acidic residues" evidence="1">
    <location>
        <begin position="151"/>
        <end position="184"/>
    </location>
</feature>
<proteinExistence type="predicted"/>
<feature type="compositionally biased region" description="Basic and acidic residues" evidence="1">
    <location>
        <begin position="1472"/>
        <end position="1486"/>
    </location>
</feature>
<dbReference type="PANTHER" id="PTHR33480">
    <property type="entry name" value="SET DOMAIN-CONTAINING PROTEIN-RELATED"/>
    <property type="match status" value="1"/>
</dbReference>
<keyword evidence="2" id="KW-1185">Reference proteome</keyword>